<dbReference type="PIRSF" id="PIRSF006468">
    <property type="entry name" value="BCAT1"/>
    <property type="match status" value="1"/>
</dbReference>
<keyword evidence="3" id="KW-0032">Aminotransferase</keyword>
<reference evidence="6" key="1">
    <citation type="submission" date="2023-10" db="EMBL/GenBank/DDBJ databases">
        <authorList>
            <person name="Chen Y."/>
            <person name="Shah S."/>
            <person name="Dougan E. K."/>
            <person name="Thang M."/>
            <person name="Chan C."/>
        </authorList>
    </citation>
    <scope>NUCLEOTIDE SEQUENCE [LARGE SCALE GENOMIC DNA]</scope>
</reference>
<dbReference type="NCBIfam" id="TIGR01123">
    <property type="entry name" value="ilvE_II"/>
    <property type="match status" value="1"/>
</dbReference>
<evidence type="ECO:0000256" key="5">
    <source>
        <dbReference type="ARBA" id="ARBA00022898"/>
    </source>
</evidence>
<comment type="caution">
    <text evidence="6">The sequence shown here is derived from an EMBL/GenBank/DDBJ whole genome shotgun (WGS) entry which is preliminary data.</text>
</comment>
<dbReference type="InterPro" id="IPR043131">
    <property type="entry name" value="BCAT-like_N"/>
</dbReference>
<keyword evidence="7" id="KW-1185">Reference proteome</keyword>
<evidence type="ECO:0000256" key="1">
    <source>
        <dbReference type="ARBA" id="ARBA00001933"/>
    </source>
</evidence>
<keyword evidence="5" id="KW-0663">Pyridoxal phosphate</keyword>
<dbReference type="EMBL" id="CAUYUJ010014704">
    <property type="protein sequence ID" value="CAK0844939.1"/>
    <property type="molecule type" value="Genomic_DNA"/>
</dbReference>
<evidence type="ECO:0008006" key="8">
    <source>
        <dbReference type="Google" id="ProtNLM"/>
    </source>
</evidence>
<sequence length="407" mass="44853">MPLWRAARQPAALLRAPRSGAAAAAAAGRRRHIAGPELVPHAELWGAPVPDGPGSANLDWASLGFDYVPTNGHVRYVWKDGQWDSGRSLRDPYIPVHILGNVFHYGQALFEGFKVFHTRNGTVCAFADNMNHERMGHGCRRFRIPEVPWSLWKKAVDDVIRANVAFVPPYGSGGALYVRPFIFGSGPRLGLGPSPEYTFVVFVNPVGSYYKTGQLEALDALVNTEYDRAAPLGCGDCKAAGNYAADLESMHMAKSRGFPISLYLDAREQRYVEEFNTSNFVAITKDGKYITPQAPRSVLPSNTNRVLRQLAADLGITVEQRPIDFEAEVDSFAEVGAVGTAVVVTPIRSFTRGDRKWTFGEPKVLKQLLDAVRGIQDGEAEDRHSLMRRLDLVPEKRGTMLSIYPGL</sequence>
<evidence type="ECO:0000256" key="3">
    <source>
        <dbReference type="ARBA" id="ARBA00022576"/>
    </source>
</evidence>
<comment type="similarity">
    <text evidence="2">Belongs to the class-IV pyridoxal-phosphate-dependent aminotransferase family.</text>
</comment>
<evidence type="ECO:0000256" key="2">
    <source>
        <dbReference type="ARBA" id="ARBA00009320"/>
    </source>
</evidence>
<dbReference type="Proteomes" id="UP001189429">
    <property type="component" value="Unassembled WGS sequence"/>
</dbReference>
<keyword evidence="4" id="KW-0808">Transferase</keyword>
<evidence type="ECO:0000313" key="7">
    <source>
        <dbReference type="Proteomes" id="UP001189429"/>
    </source>
</evidence>
<dbReference type="Gene3D" id="3.20.10.10">
    <property type="entry name" value="D-amino Acid Aminotransferase, subunit A, domain 2"/>
    <property type="match status" value="1"/>
</dbReference>
<comment type="cofactor">
    <cofactor evidence="1">
        <name>pyridoxal 5'-phosphate</name>
        <dbReference type="ChEBI" id="CHEBI:597326"/>
    </cofactor>
</comment>
<dbReference type="PANTHER" id="PTHR42825">
    <property type="entry name" value="AMINO ACID AMINOTRANSFERASE"/>
    <property type="match status" value="1"/>
</dbReference>
<accession>A0ABN9TH07</accession>
<dbReference type="InterPro" id="IPR043132">
    <property type="entry name" value="BCAT-like_C"/>
</dbReference>
<dbReference type="InterPro" id="IPR036038">
    <property type="entry name" value="Aminotransferase-like"/>
</dbReference>
<dbReference type="InterPro" id="IPR001544">
    <property type="entry name" value="Aminotrans_IV"/>
</dbReference>
<dbReference type="SUPFAM" id="SSF56752">
    <property type="entry name" value="D-aminoacid aminotransferase-like PLP-dependent enzymes"/>
    <property type="match status" value="1"/>
</dbReference>
<protein>
    <recommendedName>
        <fullName evidence="8">Branched-chain-amino-acid transaminase</fullName>
    </recommendedName>
</protein>
<dbReference type="PANTHER" id="PTHR42825:SF2">
    <property type="entry name" value="BRANCHED-CHAIN-AMINO-ACID AMINOTRANSFERASE 3, CHLOROPLASTIC-RELATED"/>
    <property type="match status" value="1"/>
</dbReference>
<proteinExistence type="inferred from homology"/>
<organism evidence="6 7">
    <name type="scientific">Prorocentrum cordatum</name>
    <dbReference type="NCBI Taxonomy" id="2364126"/>
    <lineage>
        <taxon>Eukaryota</taxon>
        <taxon>Sar</taxon>
        <taxon>Alveolata</taxon>
        <taxon>Dinophyceae</taxon>
        <taxon>Prorocentrales</taxon>
        <taxon>Prorocentraceae</taxon>
        <taxon>Prorocentrum</taxon>
    </lineage>
</organism>
<dbReference type="Gene3D" id="3.30.470.10">
    <property type="match status" value="1"/>
</dbReference>
<evidence type="ECO:0000313" key="6">
    <source>
        <dbReference type="EMBL" id="CAK0844939.1"/>
    </source>
</evidence>
<evidence type="ECO:0000256" key="4">
    <source>
        <dbReference type="ARBA" id="ARBA00022679"/>
    </source>
</evidence>
<dbReference type="NCBIfam" id="NF009897">
    <property type="entry name" value="PRK13357.1"/>
    <property type="match status" value="1"/>
</dbReference>
<dbReference type="InterPro" id="IPR005786">
    <property type="entry name" value="B_amino_transII"/>
</dbReference>
<dbReference type="Pfam" id="PF01063">
    <property type="entry name" value="Aminotran_4"/>
    <property type="match status" value="1"/>
</dbReference>
<name>A0ABN9TH07_9DINO</name>
<gene>
    <name evidence="6" type="ORF">PCOR1329_LOCUS38886</name>
</gene>